<gene>
    <name evidence="2" type="ORF">CKO31_19860</name>
</gene>
<dbReference type="Proteomes" id="UP000748752">
    <property type="component" value="Unassembled WGS sequence"/>
</dbReference>
<sequence>MTSAKVLQNKLDWTRDSADWPNRDASRFVEAGGLTWHVQVAGSGPVLLLLHGTAASTHSFGGLLPLLAQRCTVVCPDLPGHAFTGTPPPAEICLSCMAAQLGALLRTLALEPEIGVGHSAGAAVLVQMALDRLIEPRLIVSLSGALMPLTGFAGKWFSPAAKLFARNSFLPRFFANGARKDPKGVQRLADSTGSKLTERDIAFYRRLIASPGHLAAALNMMANWDLEPLARDLPELDPELLLVAFGNDKTVPPAEAERVLAADPRARLKLVGGFGHLAHEEDPGYVAELIFEAAGLDRRP</sequence>
<feature type="domain" description="AB hydrolase-1" evidence="1">
    <location>
        <begin position="47"/>
        <end position="288"/>
    </location>
</feature>
<proteinExistence type="predicted"/>
<dbReference type="Gene3D" id="3.40.50.1820">
    <property type="entry name" value="alpha/beta hydrolase"/>
    <property type="match status" value="1"/>
</dbReference>
<dbReference type="GO" id="GO:0016787">
    <property type="term" value="F:hydrolase activity"/>
    <property type="evidence" value="ECO:0007669"/>
    <property type="project" value="UniProtKB-KW"/>
</dbReference>
<keyword evidence="2" id="KW-0378">Hydrolase</keyword>
<evidence type="ECO:0000313" key="2">
    <source>
        <dbReference type="EMBL" id="MBK1632965.1"/>
    </source>
</evidence>
<dbReference type="PANTHER" id="PTHR43689:SF8">
    <property type="entry name" value="ALPHA_BETA-HYDROLASES SUPERFAMILY PROTEIN"/>
    <property type="match status" value="1"/>
</dbReference>
<protein>
    <submittedName>
        <fullName evidence="2">Alpha/beta hydrolase</fullName>
    </submittedName>
</protein>
<dbReference type="InterPro" id="IPR000073">
    <property type="entry name" value="AB_hydrolase_1"/>
</dbReference>
<organism evidence="2 3">
    <name type="scientific">Thiohalocapsa halophila</name>
    <dbReference type="NCBI Taxonomy" id="69359"/>
    <lineage>
        <taxon>Bacteria</taxon>
        <taxon>Pseudomonadati</taxon>
        <taxon>Pseudomonadota</taxon>
        <taxon>Gammaproteobacteria</taxon>
        <taxon>Chromatiales</taxon>
        <taxon>Chromatiaceae</taxon>
        <taxon>Thiohalocapsa</taxon>
    </lineage>
</organism>
<evidence type="ECO:0000313" key="3">
    <source>
        <dbReference type="Proteomes" id="UP000748752"/>
    </source>
</evidence>
<dbReference type="RefSeq" id="WP_200240864.1">
    <property type="nucleotide sequence ID" value="NZ_NRRV01000063.1"/>
</dbReference>
<reference evidence="2 3" key="1">
    <citation type="journal article" date="2020" name="Microorganisms">
        <title>Osmotic Adaptation and Compatible Solute Biosynthesis of Phototrophic Bacteria as Revealed from Genome Analyses.</title>
        <authorList>
            <person name="Imhoff J.F."/>
            <person name="Rahn T."/>
            <person name="Kunzel S."/>
            <person name="Keller A."/>
            <person name="Neulinger S.C."/>
        </authorList>
    </citation>
    <scope>NUCLEOTIDE SEQUENCE [LARGE SCALE GENOMIC DNA]</scope>
    <source>
        <strain evidence="2 3">DSM 6210</strain>
    </source>
</reference>
<comment type="caution">
    <text evidence="2">The sequence shown here is derived from an EMBL/GenBank/DDBJ whole genome shotgun (WGS) entry which is preliminary data.</text>
</comment>
<dbReference type="NCBIfam" id="TIGR03056">
    <property type="entry name" value="bchO_mg_che_rel"/>
    <property type="match status" value="1"/>
</dbReference>
<dbReference type="PANTHER" id="PTHR43689">
    <property type="entry name" value="HYDROLASE"/>
    <property type="match status" value="1"/>
</dbReference>
<dbReference type="InterPro" id="IPR029058">
    <property type="entry name" value="AB_hydrolase_fold"/>
</dbReference>
<dbReference type="EMBL" id="NRRV01000063">
    <property type="protein sequence ID" value="MBK1632965.1"/>
    <property type="molecule type" value="Genomic_DNA"/>
</dbReference>
<evidence type="ECO:0000259" key="1">
    <source>
        <dbReference type="Pfam" id="PF12697"/>
    </source>
</evidence>
<accession>A0ABS1CM44</accession>
<dbReference type="SUPFAM" id="SSF53474">
    <property type="entry name" value="alpha/beta-Hydrolases"/>
    <property type="match status" value="1"/>
</dbReference>
<dbReference type="Pfam" id="PF12697">
    <property type="entry name" value="Abhydrolase_6"/>
    <property type="match status" value="1"/>
</dbReference>
<keyword evidence="3" id="KW-1185">Reference proteome</keyword>
<dbReference type="InterPro" id="IPR017497">
    <property type="entry name" value="BchO"/>
</dbReference>
<name>A0ABS1CM44_9GAMM</name>